<organism evidence="1 2">
    <name type="scientific">Xylaria bambusicola</name>
    <dbReference type="NCBI Taxonomy" id="326684"/>
    <lineage>
        <taxon>Eukaryota</taxon>
        <taxon>Fungi</taxon>
        <taxon>Dikarya</taxon>
        <taxon>Ascomycota</taxon>
        <taxon>Pezizomycotina</taxon>
        <taxon>Sordariomycetes</taxon>
        <taxon>Xylariomycetidae</taxon>
        <taxon>Xylariales</taxon>
        <taxon>Xylariaceae</taxon>
        <taxon>Xylaria</taxon>
    </lineage>
</organism>
<keyword evidence="2" id="KW-1185">Reference proteome</keyword>
<sequence>MARPLARGKTLNTSCNDELAPPLDIKSRWARVWTVYEYRPWAAQPARPRGTATGGNLQREKACTTSCIWTN</sequence>
<evidence type="ECO:0000313" key="1">
    <source>
        <dbReference type="EMBL" id="KAK5626214.1"/>
    </source>
</evidence>
<dbReference type="EMBL" id="JAWHQM010000003">
    <property type="protein sequence ID" value="KAK5626214.1"/>
    <property type="molecule type" value="Genomic_DNA"/>
</dbReference>
<reference evidence="1 2" key="1">
    <citation type="submission" date="2023-10" db="EMBL/GenBank/DDBJ databases">
        <title>Draft genome sequence of Xylaria bambusicola isolate GMP-LS, the root and basal stem rot pathogen of sugarcane in Indonesia.</title>
        <authorList>
            <person name="Selvaraj P."/>
            <person name="Muralishankar V."/>
            <person name="Muruganantham S."/>
            <person name="Sp S."/>
            <person name="Haryani S."/>
            <person name="Lau K.J.X."/>
            <person name="Naqvi N.I."/>
        </authorList>
    </citation>
    <scope>NUCLEOTIDE SEQUENCE [LARGE SCALE GENOMIC DNA]</scope>
    <source>
        <strain evidence="1">GMP-LS</strain>
    </source>
</reference>
<dbReference type="Proteomes" id="UP001305414">
    <property type="component" value="Unassembled WGS sequence"/>
</dbReference>
<accession>A0AAN7UC94</accession>
<protein>
    <submittedName>
        <fullName evidence="1">Uncharacterized protein</fullName>
    </submittedName>
</protein>
<name>A0AAN7UC94_9PEZI</name>
<gene>
    <name evidence="1" type="ORF">RRF57_001929</name>
</gene>
<evidence type="ECO:0000313" key="2">
    <source>
        <dbReference type="Proteomes" id="UP001305414"/>
    </source>
</evidence>
<proteinExistence type="predicted"/>
<dbReference type="AlphaFoldDB" id="A0AAN7UC94"/>
<comment type="caution">
    <text evidence="1">The sequence shown here is derived from an EMBL/GenBank/DDBJ whole genome shotgun (WGS) entry which is preliminary data.</text>
</comment>